<dbReference type="EMBL" id="WUBI01000002">
    <property type="protein sequence ID" value="MWV44958.1"/>
    <property type="molecule type" value="Genomic_DNA"/>
</dbReference>
<reference evidence="3 4" key="1">
    <citation type="submission" date="2019-12" db="EMBL/GenBank/DDBJ databases">
        <title>Paenibacillus sp. nov., an endophytic bacterium isolated from the stem of Dendrobium.</title>
        <authorList>
            <person name="Zhao R."/>
        </authorList>
    </citation>
    <scope>NUCLEOTIDE SEQUENCE [LARGE SCALE GENOMIC DNA]</scope>
    <source>
        <strain evidence="3 4">HJL G12</strain>
    </source>
</reference>
<dbReference type="InterPro" id="IPR029052">
    <property type="entry name" value="Metallo-depent_PP-like"/>
</dbReference>
<dbReference type="InterPro" id="IPR024654">
    <property type="entry name" value="Calcineurin-like_PHP_lpxH"/>
</dbReference>
<dbReference type="Pfam" id="PF12850">
    <property type="entry name" value="Metallophos_2"/>
    <property type="match status" value="1"/>
</dbReference>
<proteinExistence type="inferred from homology"/>
<evidence type="ECO:0000313" key="4">
    <source>
        <dbReference type="Proteomes" id="UP000460318"/>
    </source>
</evidence>
<sequence length="402" mass="46664">MNNTPQTKKNTDESIESYLYRLGSNKDTYGVTWDEITILMNEESGESFSESKWRKDFSSFKRGYDYASSTLFEDEVYKKLTDKEIEIQKKTVQFRDQRREYNKLINEQGKIDGIRGIVVEAAHRLSENYPLLVTNKPKNTYDSNKEAALLLSDWHKGLFANSYWNKFDNNEFYKRVNKVVNRTIEDAKRHNVKTIHVFSLGDLINGWIHTTTRINSVEDVITQTMEVSESMAQVLHTLSNEFESVKFYNCRGNHDRVTPNKNDEIAKESFADIVPWFLKARLSHLSNIEFIQNTYDDEIITTEICGKTIFAVHGHRDRVGNVVENLTLMTKRIPDFCFMGHIHHHEENEVHGIEIVVNSSLSGVDAYAKEIRKTSKPAQKLIIFDNEEGRLATYNIRLDVNV</sequence>
<name>A0A7X3IJ69_9BACL</name>
<dbReference type="RefSeq" id="WP_160498564.1">
    <property type="nucleotide sequence ID" value="NZ_WUBI01000002.1"/>
</dbReference>
<gene>
    <name evidence="3" type="ORF">GRF59_15150</name>
</gene>
<dbReference type="SUPFAM" id="SSF56300">
    <property type="entry name" value="Metallo-dependent phosphatases"/>
    <property type="match status" value="1"/>
</dbReference>
<evidence type="ECO:0000259" key="2">
    <source>
        <dbReference type="Pfam" id="PF12850"/>
    </source>
</evidence>
<protein>
    <recommendedName>
        <fullName evidence="2">Calcineurin-like phosphoesterase domain-containing protein</fullName>
    </recommendedName>
</protein>
<dbReference type="AlphaFoldDB" id="A0A7X3IJ69"/>
<comment type="caution">
    <text evidence="3">The sequence shown here is derived from an EMBL/GenBank/DDBJ whole genome shotgun (WGS) entry which is preliminary data.</text>
</comment>
<comment type="similarity">
    <text evidence="1">Belongs to the metallophosphoesterase superfamily. YfcE family.</text>
</comment>
<organism evidence="3 4">
    <name type="scientific">Paenibacillus dendrobii</name>
    <dbReference type="NCBI Taxonomy" id="2691084"/>
    <lineage>
        <taxon>Bacteria</taxon>
        <taxon>Bacillati</taxon>
        <taxon>Bacillota</taxon>
        <taxon>Bacilli</taxon>
        <taxon>Bacillales</taxon>
        <taxon>Paenibacillaceae</taxon>
        <taxon>Paenibacillus</taxon>
    </lineage>
</organism>
<keyword evidence="4" id="KW-1185">Reference proteome</keyword>
<feature type="domain" description="Calcineurin-like phosphoesterase" evidence="2">
    <location>
        <begin position="234"/>
        <end position="358"/>
    </location>
</feature>
<accession>A0A7X3IJ69</accession>
<evidence type="ECO:0000313" key="3">
    <source>
        <dbReference type="EMBL" id="MWV44958.1"/>
    </source>
</evidence>
<evidence type="ECO:0000256" key="1">
    <source>
        <dbReference type="ARBA" id="ARBA00008950"/>
    </source>
</evidence>
<dbReference type="Proteomes" id="UP000460318">
    <property type="component" value="Unassembled WGS sequence"/>
</dbReference>
<dbReference type="Gene3D" id="3.60.21.10">
    <property type="match status" value="1"/>
</dbReference>